<evidence type="ECO:0000313" key="2">
    <source>
        <dbReference type="Proteomes" id="UP000805649"/>
    </source>
</evidence>
<proteinExistence type="predicted"/>
<reference evidence="1 2" key="1">
    <citation type="journal article" date="2020" name="Phytopathology">
        <title>Genome Sequence Resources of Colletotrichum truncatum, C. plurivorum, C. musicola, and C. sojae: Four Species Pathogenic to Soybean (Glycine max).</title>
        <authorList>
            <person name="Rogerio F."/>
            <person name="Boufleur T.R."/>
            <person name="Ciampi-Guillardi M."/>
            <person name="Sukno S.A."/>
            <person name="Thon M.R."/>
            <person name="Massola Junior N.S."/>
            <person name="Baroncelli R."/>
        </authorList>
    </citation>
    <scope>NUCLEOTIDE SEQUENCE [LARGE SCALE GENOMIC DNA]</scope>
    <source>
        <strain evidence="1 2">CMES1059</strain>
    </source>
</reference>
<dbReference type="EMBL" id="VUJX02000001">
    <property type="protein sequence ID" value="KAL0944403.1"/>
    <property type="molecule type" value="Genomic_DNA"/>
</dbReference>
<evidence type="ECO:0000313" key="1">
    <source>
        <dbReference type="EMBL" id="KAL0944403.1"/>
    </source>
</evidence>
<comment type="caution">
    <text evidence="1">The sequence shown here is derived from an EMBL/GenBank/DDBJ whole genome shotgun (WGS) entry which is preliminary data.</text>
</comment>
<sequence length="64" mass="6752">MRRFLAAGRSVSLLRLCPQCGTVSTAPLSSGSDMAQQSQNGSARVPPIFIRQKDVDTGFNPGGD</sequence>
<dbReference type="Proteomes" id="UP000805649">
    <property type="component" value="Unassembled WGS sequence"/>
</dbReference>
<name>A0ACC3ZKA8_COLTU</name>
<protein>
    <submittedName>
        <fullName evidence="1">Uncharacterized protein</fullName>
    </submittedName>
</protein>
<gene>
    <name evidence="1" type="ORF">CTRU02_202290</name>
</gene>
<keyword evidence="2" id="KW-1185">Reference proteome</keyword>
<accession>A0ACC3ZKA8</accession>
<organism evidence="1 2">
    <name type="scientific">Colletotrichum truncatum</name>
    <name type="common">Anthracnose fungus</name>
    <name type="synonym">Colletotrichum capsici</name>
    <dbReference type="NCBI Taxonomy" id="5467"/>
    <lineage>
        <taxon>Eukaryota</taxon>
        <taxon>Fungi</taxon>
        <taxon>Dikarya</taxon>
        <taxon>Ascomycota</taxon>
        <taxon>Pezizomycotina</taxon>
        <taxon>Sordariomycetes</taxon>
        <taxon>Hypocreomycetidae</taxon>
        <taxon>Glomerellales</taxon>
        <taxon>Glomerellaceae</taxon>
        <taxon>Colletotrichum</taxon>
        <taxon>Colletotrichum truncatum species complex</taxon>
    </lineage>
</organism>